<comment type="caution">
    <text evidence="5">The sequence shown here is derived from an EMBL/GenBank/DDBJ whole genome shotgun (WGS) entry which is preliminary data.</text>
</comment>
<dbReference type="InterPro" id="IPR013094">
    <property type="entry name" value="AB_hydrolase_3"/>
</dbReference>
<dbReference type="Gene3D" id="3.40.50.1820">
    <property type="entry name" value="alpha/beta hydrolase"/>
    <property type="match status" value="1"/>
</dbReference>
<keyword evidence="6" id="KW-1185">Reference proteome</keyword>
<evidence type="ECO:0000256" key="1">
    <source>
        <dbReference type="ARBA" id="ARBA00010515"/>
    </source>
</evidence>
<dbReference type="InterPro" id="IPR029058">
    <property type="entry name" value="AB_hydrolase_fold"/>
</dbReference>
<name>A0A0G2GAW9_PHACM</name>
<reference evidence="5 6" key="2">
    <citation type="submission" date="2015-05" db="EMBL/GenBank/DDBJ databases">
        <authorList>
            <person name="Morales-Cruz A."/>
            <person name="Amrine K.C."/>
            <person name="Cantu D."/>
        </authorList>
    </citation>
    <scope>NUCLEOTIDE SEQUENCE [LARGE SCALE GENOMIC DNA]</scope>
    <source>
        <strain evidence="5">UCRPC4</strain>
    </source>
</reference>
<dbReference type="PANTHER" id="PTHR48081:SF2">
    <property type="entry name" value="ALPHA_BETA-HYDROLASE"/>
    <property type="match status" value="1"/>
</dbReference>
<evidence type="ECO:0000313" key="5">
    <source>
        <dbReference type="EMBL" id="KKY20783.1"/>
    </source>
</evidence>
<dbReference type="InterPro" id="IPR050300">
    <property type="entry name" value="GDXG_lipolytic_enzyme"/>
</dbReference>
<dbReference type="EMBL" id="LCWF01000093">
    <property type="protein sequence ID" value="KKY20783.1"/>
    <property type="molecule type" value="Genomic_DNA"/>
</dbReference>
<accession>A0A0G2GAW9</accession>
<dbReference type="Proteomes" id="UP000053317">
    <property type="component" value="Unassembled WGS sequence"/>
</dbReference>
<sequence length="188" mass="20580">MGDSSNICVSGDSAGGTLVLSNLLAPFDPLENSALQESLKPGLAVLISPWTHLISDLNRNTPSDYLDYESLRLYGHQYAGSTDVNDPIMSPGLRVGSWRDVSPKHGFHFIFGEEEVFAKAIAHLIFDIEKDDVEVTQDAKKGGIHAWPVVNLFLGSSRDERLEGLDKISDIIAMRMGNTIPVKSIKTQ</sequence>
<proteinExistence type="inferred from homology"/>
<comment type="similarity">
    <text evidence="1">Belongs to the 'GDXG' lipolytic enzyme family.</text>
</comment>
<dbReference type="OrthoDB" id="2152029at2759"/>
<dbReference type="SUPFAM" id="SSF53474">
    <property type="entry name" value="alpha/beta-Hydrolases"/>
    <property type="match status" value="1"/>
</dbReference>
<gene>
    <name evidence="5" type="ORF">UCRPC4_g04055</name>
</gene>
<evidence type="ECO:0000259" key="4">
    <source>
        <dbReference type="Pfam" id="PF07859"/>
    </source>
</evidence>
<evidence type="ECO:0000313" key="6">
    <source>
        <dbReference type="Proteomes" id="UP000053317"/>
    </source>
</evidence>
<feature type="active site" evidence="3">
    <location>
        <position position="13"/>
    </location>
</feature>
<organism evidence="5 6">
    <name type="scientific">Phaeomoniella chlamydospora</name>
    <name type="common">Phaeoacremonium chlamydosporum</name>
    <dbReference type="NCBI Taxonomy" id="158046"/>
    <lineage>
        <taxon>Eukaryota</taxon>
        <taxon>Fungi</taxon>
        <taxon>Dikarya</taxon>
        <taxon>Ascomycota</taxon>
        <taxon>Pezizomycotina</taxon>
        <taxon>Eurotiomycetes</taxon>
        <taxon>Chaetothyriomycetidae</taxon>
        <taxon>Phaeomoniellales</taxon>
        <taxon>Phaeomoniellaceae</taxon>
        <taxon>Phaeomoniella</taxon>
    </lineage>
</organism>
<dbReference type="PANTHER" id="PTHR48081">
    <property type="entry name" value="AB HYDROLASE SUPERFAMILY PROTEIN C4A8.06C"/>
    <property type="match status" value="1"/>
</dbReference>
<dbReference type="PROSITE" id="PS01174">
    <property type="entry name" value="LIPASE_GDXG_SER"/>
    <property type="match status" value="1"/>
</dbReference>
<keyword evidence="2" id="KW-0378">Hydrolase</keyword>
<reference evidence="5 6" key="1">
    <citation type="submission" date="2015-05" db="EMBL/GenBank/DDBJ databases">
        <title>Distinctive expansion of gene families associated with plant cell wall degradation and secondary metabolism in the genomes of grapevine trunk pathogens.</title>
        <authorList>
            <person name="Lawrence D.P."/>
            <person name="Travadon R."/>
            <person name="Rolshausen P.E."/>
            <person name="Baumgartner K."/>
        </authorList>
    </citation>
    <scope>NUCLEOTIDE SEQUENCE [LARGE SCALE GENOMIC DNA]</scope>
    <source>
        <strain evidence="5">UCRPC4</strain>
    </source>
</reference>
<feature type="domain" description="Alpha/beta hydrolase fold-3" evidence="4">
    <location>
        <begin position="3"/>
        <end position="147"/>
    </location>
</feature>
<evidence type="ECO:0000256" key="3">
    <source>
        <dbReference type="PROSITE-ProRule" id="PRU10038"/>
    </source>
</evidence>
<protein>
    <submittedName>
        <fullName evidence="5">Putative arylacetamide deacetylase</fullName>
    </submittedName>
</protein>
<dbReference type="GO" id="GO:0016787">
    <property type="term" value="F:hydrolase activity"/>
    <property type="evidence" value="ECO:0007669"/>
    <property type="project" value="UniProtKB-KW"/>
</dbReference>
<dbReference type="Pfam" id="PF07859">
    <property type="entry name" value="Abhydrolase_3"/>
    <property type="match status" value="1"/>
</dbReference>
<dbReference type="InterPro" id="IPR033140">
    <property type="entry name" value="Lipase_GDXG_put_SER_AS"/>
</dbReference>
<dbReference type="AlphaFoldDB" id="A0A0G2GAW9"/>
<evidence type="ECO:0000256" key="2">
    <source>
        <dbReference type="ARBA" id="ARBA00022801"/>
    </source>
</evidence>